<protein>
    <submittedName>
        <fullName evidence="13">Outer membrane protein</fullName>
    </submittedName>
</protein>
<evidence type="ECO:0000256" key="8">
    <source>
        <dbReference type="ARBA" id="ARBA00023136"/>
    </source>
</evidence>
<keyword evidence="3" id="KW-0813">Transport</keyword>
<dbReference type="InterPro" id="IPR011250">
    <property type="entry name" value="OMP/PagP_B-barrel"/>
</dbReference>
<dbReference type="PROSITE" id="PS01068">
    <property type="entry name" value="OMPA_1"/>
    <property type="match status" value="1"/>
</dbReference>
<dbReference type="PRINTS" id="PR01021">
    <property type="entry name" value="OMPADOMAIN"/>
</dbReference>
<dbReference type="PRINTS" id="PR01022">
    <property type="entry name" value="OUTRMMBRANEA"/>
</dbReference>
<dbReference type="InterPro" id="IPR000498">
    <property type="entry name" value="OmpA-like_TM_dom"/>
</dbReference>
<dbReference type="GO" id="GO:0015288">
    <property type="term" value="F:porin activity"/>
    <property type="evidence" value="ECO:0007669"/>
    <property type="project" value="UniProtKB-KW"/>
</dbReference>
<dbReference type="Proteomes" id="UP000030901">
    <property type="component" value="Chromosome"/>
</dbReference>
<dbReference type="EMBL" id="CP009056">
    <property type="protein sequence ID" value="AJA45864.1"/>
    <property type="molecule type" value="Genomic_DNA"/>
</dbReference>
<feature type="signal peptide" evidence="11">
    <location>
        <begin position="1"/>
        <end position="21"/>
    </location>
</feature>
<dbReference type="NCBIfam" id="NF008071">
    <property type="entry name" value="PRK10808.1"/>
    <property type="match status" value="1"/>
</dbReference>
<keyword evidence="14" id="KW-1185">Reference proteome</keyword>
<evidence type="ECO:0000256" key="11">
    <source>
        <dbReference type="SAM" id="SignalP"/>
    </source>
</evidence>
<keyword evidence="8 10" id="KW-0472">Membrane</keyword>
<evidence type="ECO:0000256" key="3">
    <source>
        <dbReference type="ARBA" id="ARBA00022448"/>
    </source>
</evidence>
<name>A0A0A7S308_FRIPE</name>
<reference evidence="13 14" key="1">
    <citation type="journal article" date="2014" name="Appl. Environ. Microbiol.">
        <title>Gut symbionts from distinct hosts exhibit genotoxic activity via divergent colibactin biosynthetic pathways.</title>
        <authorList>
            <person name="Engel P."/>
            <person name="Vizcaino M.I."/>
            <person name="Crawford J.M."/>
        </authorList>
    </citation>
    <scope>NUCLEOTIDE SEQUENCE [LARGE SCALE GENOMIC DNA]</scope>
    <source>
        <strain evidence="13 14">PEB0191</strain>
    </source>
</reference>
<keyword evidence="4" id="KW-1134">Transmembrane beta strand</keyword>
<dbReference type="InterPro" id="IPR006664">
    <property type="entry name" value="OMP_bac"/>
</dbReference>
<dbReference type="PROSITE" id="PS51123">
    <property type="entry name" value="OMPA_2"/>
    <property type="match status" value="1"/>
</dbReference>
<dbReference type="CDD" id="cd07185">
    <property type="entry name" value="OmpA_C-like"/>
    <property type="match status" value="1"/>
</dbReference>
<comment type="subcellular location">
    <subcellularLocation>
        <location evidence="1">Cell outer membrane</location>
        <topology evidence="1">Multi-pass membrane protein</topology>
    </subcellularLocation>
</comment>
<dbReference type="STRING" id="1267021.FPB0191_02054"/>
<keyword evidence="11" id="KW-0732">Signal</keyword>
<evidence type="ECO:0000256" key="9">
    <source>
        <dbReference type="ARBA" id="ARBA00023157"/>
    </source>
</evidence>
<dbReference type="SUPFAM" id="SSF56925">
    <property type="entry name" value="OMPA-like"/>
    <property type="match status" value="1"/>
</dbReference>
<dbReference type="SUPFAM" id="SSF103088">
    <property type="entry name" value="OmpA-like"/>
    <property type="match status" value="1"/>
</dbReference>
<dbReference type="InterPro" id="IPR036737">
    <property type="entry name" value="OmpA-like_sf"/>
</dbReference>
<dbReference type="KEGG" id="fpp:FPB0191_02054"/>
<keyword evidence="9" id="KW-1015">Disulfide bond</keyword>
<comment type="similarity">
    <text evidence="2">Belongs to the outer membrane OOP (TC 1.B.6) superfamily. OmpA family.</text>
</comment>
<evidence type="ECO:0000313" key="13">
    <source>
        <dbReference type="EMBL" id="AJA45864.1"/>
    </source>
</evidence>
<evidence type="ECO:0000256" key="6">
    <source>
        <dbReference type="ARBA" id="ARBA00023065"/>
    </source>
</evidence>
<dbReference type="GO" id="GO:0006811">
    <property type="term" value="P:monoatomic ion transport"/>
    <property type="evidence" value="ECO:0007669"/>
    <property type="project" value="UniProtKB-KW"/>
</dbReference>
<gene>
    <name evidence="13" type="ORF">FPB0191_02054</name>
</gene>
<dbReference type="InterPro" id="IPR002368">
    <property type="entry name" value="OmpA"/>
</dbReference>
<dbReference type="Gene3D" id="2.40.160.20">
    <property type="match status" value="1"/>
</dbReference>
<dbReference type="PROSITE" id="PS51257">
    <property type="entry name" value="PROKAR_LIPOPROTEIN"/>
    <property type="match status" value="1"/>
</dbReference>
<keyword evidence="6" id="KW-0406">Ion transport</keyword>
<dbReference type="HOGENOM" id="CLU_031536_0_0_6"/>
<feature type="chain" id="PRO_5002033796" evidence="11">
    <location>
        <begin position="22"/>
        <end position="351"/>
    </location>
</feature>
<evidence type="ECO:0000313" key="14">
    <source>
        <dbReference type="Proteomes" id="UP000030901"/>
    </source>
</evidence>
<evidence type="ECO:0000256" key="4">
    <source>
        <dbReference type="ARBA" id="ARBA00022452"/>
    </source>
</evidence>
<proteinExistence type="inferred from homology"/>
<organism evidence="13 14">
    <name type="scientific">Frischella perrara</name>
    <dbReference type="NCBI Taxonomy" id="1267021"/>
    <lineage>
        <taxon>Bacteria</taxon>
        <taxon>Pseudomonadati</taxon>
        <taxon>Pseudomonadota</taxon>
        <taxon>Gammaproteobacteria</taxon>
        <taxon>Orbales</taxon>
        <taxon>Orbaceae</taxon>
        <taxon>Frischella</taxon>
    </lineage>
</organism>
<dbReference type="InterPro" id="IPR006665">
    <property type="entry name" value="OmpA-like"/>
</dbReference>
<dbReference type="Pfam" id="PF01389">
    <property type="entry name" value="OmpA_membrane"/>
    <property type="match status" value="1"/>
</dbReference>
<sequence>MKKTTLALAVAIASMSCVANAAIPEDTFYVGGKVGWSKFFNTKSQKVDDARKVTNNRVGGGAFIGFQATPYLAAELGYDWLGQLEYKGHHKSKVGKLTAHGVSLTGKASYPLAFISDDLDIYARAGAFVHITKWKQPHHSGSSETNVSPVFALGLDYRLNDDFSTRLEYQWVNQMHNDGPTKPDNGLLAFGVTYNFGSPQAPKASELLEVRENRFVLNEDVLFNYNKAELKFEGQEALNKLVRDLVKINPSESAIIVIGHTDRIGSASYNQRLSERRAQSVSNYLVSQGVPAGLIAVRGAGKTQPITGNKCNALKGADLKACLAPDRRVEIEVKAKTVEEVVIDERKDNTK</sequence>
<feature type="domain" description="OmpA-like" evidence="12">
    <location>
        <begin position="210"/>
        <end position="337"/>
    </location>
</feature>
<dbReference type="PANTHER" id="PTHR30329:SF17">
    <property type="entry name" value="LIPOPROTEIN YFIB-RELATED"/>
    <property type="match status" value="1"/>
</dbReference>
<dbReference type="AlphaFoldDB" id="A0A0A7S308"/>
<evidence type="ECO:0000259" key="12">
    <source>
        <dbReference type="PROSITE" id="PS51123"/>
    </source>
</evidence>
<dbReference type="InterPro" id="IPR050330">
    <property type="entry name" value="Bact_OuterMem_StrucFunc"/>
</dbReference>
<evidence type="ECO:0000256" key="7">
    <source>
        <dbReference type="ARBA" id="ARBA00023114"/>
    </source>
</evidence>
<evidence type="ECO:0000256" key="5">
    <source>
        <dbReference type="ARBA" id="ARBA00022692"/>
    </source>
</evidence>
<dbReference type="InterPro" id="IPR006690">
    <property type="entry name" value="OMPA-like_CS"/>
</dbReference>
<accession>A0A0A7S308</accession>
<dbReference type="GO" id="GO:0046930">
    <property type="term" value="C:pore complex"/>
    <property type="evidence" value="ECO:0007669"/>
    <property type="project" value="UniProtKB-KW"/>
</dbReference>
<dbReference type="Gene3D" id="3.30.1330.60">
    <property type="entry name" value="OmpA-like domain"/>
    <property type="match status" value="1"/>
</dbReference>
<dbReference type="Pfam" id="PF00691">
    <property type="entry name" value="OmpA"/>
    <property type="match status" value="1"/>
</dbReference>
<evidence type="ECO:0000256" key="2">
    <source>
        <dbReference type="ARBA" id="ARBA00005710"/>
    </source>
</evidence>
<evidence type="ECO:0000256" key="10">
    <source>
        <dbReference type="PROSITE-ProRule" id="PRU00473"/>
    </source>
</evidence>
<dbReference type="OrthoDB" id="1149075at2"/>
<keyword evidence="7" id="KW-0626">Porin</keyword>
<evidence type="ECO:0000256" key="1">
    <source>
        <dbReference type="ARBA" id="ARBA00004571"/>
    </source>
</evidence>
<dbReference type="RefSeq" id="WP_039105847.1">
    <property type="nucleotide sequence ID" value="NZ_CALYQC010000012.1"/>
</dbReference>
<dbReference type="PANTHER" id="PTHR30329">
    <property type="entry name" value="STATOR ELEMENT OF FLAGELLAR MOTOR COMPLEX"/>
    <property type="match status" value="1"/>
</dbReference>
<dbReference type="GO" id="GO:0009279">
    <property type="term" value="C:cell outer membrane"/>
    <property type="evidence" value="ECO:0007669"/>
    <property type="project" value="UniProtKB-SubCell"/>
</dbReference>
<keyword evidence="5" id="KW-0812">Transmembrane</keyword>